<evidence type="ECO:0000256" key="3">
    <source>
        <dbReference type="ARBA" id="ARBA00023163"/>
    </source>
</evidence>
<dbReference type="AlphaFoldDB" id="A0A927BF97"/>
<dbReference type="PANTHER" id="PTHR33164:SF43">
    <property type="entry name" value="HTH-TYPE TRANSCRIPTIONAL REPRESSOR YETL"/>
    <property type="match status" value="1"/>
</dbReference>
<gene>
    <name evidence="5" type="ORF">IC235_18030</name>
</gene>
<evidence type="ECO:0000256" key="2">
    <source>
        <dbReference type="ARBA" id="ARBA00023125"/>
    </source>
</evidence>
<organism evidence="5 6">
    <name type="scientific">Hymenobacter montanus</name>
    <dbReference type="NCBI Taxonomy" id="2771359"/>
    <lineage>
        <taxon>Bacteria</taxon>
        <taxon>Pseudomonadati</taxon>
        <taxon>Bacteroidota</taxon>
        <taxon>Cytophagia</taxon>
        <taxon>Cytophagales</taxon>
        <taxon>Hymenobacteraceae</taxon>
        <taxon>Hymenobacter</taxon>
    </lineage>
</organism>
<protein>
    <submittedName>
        <fullName evidence="5">Winged helix DNA-binding protein</fullName>
    </submittedName>
</protein>
<sequence>MTPSYSLLQNLIGRFAEYDRAARRPSLADFGTWLAEREAPAADPAEPFSADRAQARYYDALPPDYQLGALLGRLSQFAHRYAAEVLAGLPVGSPREFGVLATVGLHGNPNKTEVAYTNLLELSTVTEITRRLVQAGLLRDLPDRTDRRTRRLQLTPEGQRVLAEAQQRMGQLNERLFGPLPAPDRAQLLRLLHALNDMHTTQFFAPNANPPAPDVPANG</sequence>
<dbReference type="GO" id="GO:0006950">
    <property type="term" value="P:response to stress"/>
    <property type="evidence" value="ECO:0007669"/>
    <property type="project" value="TreeGrafter"/>
</dbReference>
<proteinExistence type="predicted"/>
<dbReference type="GO" id="GO:0003677">
    <property type="term" value="F:DNA binding"/>
    <property type="evidence" value="ECO:0007669"/>
    <property type="project" value="UniProtKB-KW"/>
</dbReference>
<feature type="domain" description="HTH marR-type" evidence="4">
    <location>
        <begin position="64"/>
        <end position="197"/>
    </location>
</feature>
<dbReference type="Gene3D" id="1.10.10.10">
    <property type="entry name" value="Winged helix-like DNA-binding domain superfamily/Winged helix DNA-binding domain"/>
    <property type="match status" value="1"/>
</dbReference>
<dbReference type="PANTHER" id="PTHR33164">
    <property type="entry name" value="TRANSCRIPTIONAL REGULATOR, MARR FAMILY"/>
    <property type="match status" value="1"/>
</dbReference>
<dbReference type="Pfam" id="PF01047">
    <property type="entry name" value="MarR"/>
    <property type="match status" value="1"/>
</dbReference>
<dbReference type="EMBL" id="JACXAD010000023">
    <property type="protein sequence ID" value="MBD2769792.1"/>
    <property type="molecule type" value="Genomic_DNA"/>
</dbReference>
<dbReference type="InterPro" id="IPR039422">
    <property type="entry name" value="MarR/SlyA-like"/>
</dbReference>
<dbReference type="SMART" id="SM00347">
    <property type="entry name" value="HTH_MARR"/>
    <property type="match status" value="1"/>
</dbReference>
<evidence type="ECO:0000259" key="4">
    <source>
        <dbReference type="PROSITE" id="PS50995"/>
    </source>
</evidence>
<evidence type="ECO:0000313" key="6">
    <source>
        <dbReference type="Proteomes" id="UP000612233"/>
    </source>
</evidence>
<dbReference type="InterPro" id="IPR000835">
    <property type="entry name" value="HTH_MarR-typ"/>
</dbReference>
<keyword evidence="1" id="KW-0805">Transcription regulation</keyword>
<keyword evidence="6" id="KW-1185">Reference proteome</keyword>
<keyword evidence="3" id="KW-0804">Transcription</keyword>
<dbReference type="RefSeq" id="WP_191006602.1">
    <property type="nucleotide sequence ID" value="NZ_JACXAD010000023.1"/>
</dbReference>
<dbReference type="PROSITE" id="PS50995">
    <property type="entry name" value="HTH_MARR_2"/>
    <property type="match status" value="1"/>
</dbReference>
<dbReference type="GO" id="GO:0003700">
    <property type="term" value="F:DNA-binding transcription factor activity"/>
    <property type="evidence" value="ECO:0007669"/>
    <property type="project" value="InterPro"/>
</dbReference>
<keyword evidence="2 5" id="KW-0238">DNA-binding</keyword>
<dbReference type="Proteomes" id="UP000612233">
    <property type="component" value="Unassembled WGS sequence"/>
</dbReference>
<evidence type="ECO:0000313" key="5">
    <source>
        <dbReference type="EMBL" id="MBD2769792.1"/>
    </source>
</evidence>
<comment type="caution">
    <text evidence="5">The sequence shown here is derived from an EMBL/GenBank/DDBJ whole genome shotgun (WGS) entry which is preliminary data.</text>
</comment>
<dbReference type="PROSITE" id="PS01117">
    <property type="entry name" value="HTH_MARR_1"/>
    <property type="match status" value="1"/>
</dbReference>
<name>A0A927BF97_9BACT</name>
<reference evidence="5" key="1">
    <citation type="submission" date="2020-09" db="EMBL/GenBank/DDBJ databases">
        <authorList>
            <person name="Kim M.K."/>
        </authorList>
    </citation>
    <scope>NUCLEOTIDE SEQUENCE</scope>
    <source>
        <strain evidence="5">BT664</strain>
    </source>
</reference>
<dbReference type="InterPro" id="IPR036388">
    <property type="entry name" value="WH-like_DNA-bd_sf"/>
</dbReference>
<dbReference type="InterPro" id="IPR023187">
    <property type="entry name" value="Tscrpt_reg_MarR-type_CS"/>
</dbReference>
<evidence type="ECO:0000256" key="1">
    <source>
        <dbReference type="ARBA" id="ARBA00023015"/>
    </source>
</evidence>
<accession>A0A927BF97</accession>
<dbReference type="SUPFAM" id="SSF46785">
    <property type="entry name" value="Winged helix' DNA-binding domain"/>
    <property type="match status" value="1"/>
</dbReference>
<dbReference type="InterPro" id="IPR036390">
    <property type="entry name" value="WH_DNA-bd_sf"/>
</dbReference>